<evidence type="ECO:0000256" key="5">
    <source>
        <dbReference type="ARBA" id="ARBA00022927"/>
    </source>
</evidence>
<accession>A0ABU9DAP5</accession>
<evidence type="ECO:0000313" key="12">
    <source>
        <dbReference type="Proteomes" id="UP001446205"/>
    </source>
</evidence>
<evidence type="ECO:0000313" key="11">
    <source>
        <dbReference type="EMBL" id="MEK8090046.1"/>
    </source>
</evidence>
<comment type="caution">
    <text evidence="11">The sequence shown here is derived from an EMBL/GenBank/DDBJ whole genome shotgun (WGS) entry which is preliminary data.</text>
</comment>
<comment type="subcellular location">
    <subcellularLocation>
        <location evidence="1">Cell membrane</location>
        <topology evidence="1">Multi-pass membrane protein</topology>
    </subcellularLocation>
    <subcellularLocation>
        <location evidence="8">Membrane</location>
        <topology evidence="8">Multi-pass membrane protein</topology>
    </subcellularLocation>
</comment>
<dbReference type="PANTHER" id="PTHR30625">
    <property type="entry name" value="PROTEIN TOLQ"/>
    <property type="match status" value="1"/>
</dbReference>
<keyword evidence="12" id="KW-1185">Reference proteome</keyword>
<evidence type="ECO:0000259" key="10">
    <source>
        <dbReference type="Pfam" id="PF01618"/>
    </source>
</evidence>
<evidence type="ECO:0000256" key="6">
    <source>
        <dbReference type="ARBA" id="ARBA00022989"/>
    </source>
</evidence>
<feature type="transmembrane region" description="Helical" evidence="9">
    <location>
        <begin position="16"/>
        <end position="40"/>
    </location>
</feature>
<evidence type="ECO:0000256" key="8">
    <source>
        <dbReference type="RuleBase" id="RU004057"/>
    </source>
</evidence>
<keyword evidence="7 9" id="KW-0472">Membrane</keyword>
<feature type="domain" description="MotA/TolQ/ExbB proton channel" evidence="10">
    <location>
        <begin position="73"/>
        <end position="191"/>
    </location>
</feature>
<evidence type="ECO:0000256" key="3">
    <source>
        <dbReference type="ARBA" id="ARBA00022475"/>
    </source>
</evidence>
<feature type="transmembrane region" description="Helical" evidence="9">
    <location>
        <begin position="113"/>
        <end position="134"/>
    </location>
</feature>
<feature type="transmembrane region" description="Helical" evidence="9">
    <location>
        <begin position="154"/>
        <end position="179"/>
    </location>
</feature>
<dbReference type="InterPro" id="IPR050790">
    <property type="entry name" value="ExbB/TolQ_transport"/>
</dbReference>
<evidence type="ECO:0000256" key="7">
    <source>
        <dbReference type="ARBA" id="ARBA00023136"/>
    </source>
</evidence>
<protein>
    <submittedName>
        <fullName evidence="11">MotA/TolQ/ExbB proton channel family protein</fullName>
    </submittedName>
</protein>
<evidence type="ECO:0000256" key="9">
    <source>
        <dbReference type="SAM" id="Phobius"/>
    </source>
</evidence>
<keyword evidence="4 9" id="KW-0812">Transmembrane</keyword>
<gene>
    <name evidence="11" type="ORF">WOB96_09725</name>
</gene>
<dbReference type="PANTHER" id="PTHR30625:SF15">
    <property type="entry name" value="BIOPOLYMER TRANSPORT PROTEIN EXBB"/>
    <property type="match status" value="1"/>
</dbReference>
<sequence>MESSYMLVNFFNKGGAIMWPLLLVSTLALAVIIERSWFWWKTLRAREPQRVEEALAQLEKGQVQAATKTLEGSDDFIARALHHGLNHHHGSLQGALQTSAGTELERMGRFLPVLDTIVTLAPLLGLLGTIFGIMHSFQMMGGKELVEPMAVTGGIAEALIATGFGLAIAILSLIPLNFFTTRLHRAQHLLETFATHVEVLYQGQQAQNRPAQVAARQGVV</sequence>
<reference evidence="11 12" key="1">
    <citation type="submission" date="2024-04" db="EMBL/GenBank/DDBJ databases">
        <authorList>
            <person name="Abashina T."/>
            <person name="Shaikin A."/>
        </authorList>
    </citation>
    <scope>NUCLEOTIDE SEQUENCE [LARGE SCALE GENOMIC DNA]</scope>
    <source>
        <strain evidence="11 12">AAFK</strain>
    </source>
</reference>
<dbReference type="InterPro" id="IPR002898">
    <property type="entry name" value="MotA_ExbB_proton_chnl"/>
</dbReference>
<evidence type="ECO:0000256" key="1">
    <source>
        <dbReference type="ARBA" id="ARBA00004651"/>
    </source>
</evidence>
<dbReference type="EMBL" id="JBBPCO010000009">
    <property type="protein sequence ID" value="MEK8090046.1"/>
    <property type="molecule type" value="Genomic_DNA"/>
</dbReference>
<evidence type="ECO:0000256" key="2">
    <source>
        <dbReference type="ARBA" id="ARBA00022448"/>
    </source>
</evidence>
<keyword evidence="6 9" id="KW-1133">Transmembrane helix</keyword>
<name>A0ABU9DAP5_9PROT</name>
<dbReference type="Proteomes" id="UP001446205">
    <property type="component" value="Unassembled WGS sequence"/>
</dbReference>
<evidence type="ECO:0000256" key="4">
    <source>
        <dbReference type="ARBA" id="ARBA00022692"/>
    </source>
</evidence>
<keyword evidence="5 8" id="KW-0653">Protein transport</keyword>
<dbReference type="Pfam" id="PF01618">
    <property type="entry name" value="MotA_ExbB"/>
    <property type="match status" value="1"/>
</dbReference>
<dbReference type="RefSeq" id="WP_341371103.1">
    <property type="nucleotide sequence ID" value="NZ_JBBPCO010000009.1"/>
</dbReference>
<organism evidence="11 12">
    <name type="scientific">Thermithiobacillus plumbiphilus</name>
    <dbReference type="NCBI Taxonomy" id="1729899"/>
    <lineage>
        <taxon>Bacteria</taxon>
        <taxon>Pseudomonadati</taxon>
        <taxon>Pseudomonadota</taxon>
        <taxon>Acidithiobacillia</taxon>
        <taxon>Acidithiobacillales</taxon>
        <taxon>Thermithiobacillaceae</taxon>
        <taxon>Thermithiobacillus</taxon>
    </lineage>
</organism>
<keyword evidence="3" id="KW-1003">Cell membrane</keyword>
<proteinExistence type="inferred from homology"/>
<comment type="similarity">
    <text evidence="8">Belongs to the exbB/tolQ family.</text>
</comment>
<keyword evidence="2 8" id="KW-0813">Transport</keyword>